<evidence type="ECO:0000313" key="2">
    <source>
        <dbReference type="EMBL" id="MQM10170.1"/>
    </source>
</evidence>
<comment type="caution">
    <text evidence="2">The sequence shown here is derived from an EMBL/GenBank/DDBJ whole genome shotgun (WGS) entry which is preliminary data.</text>
</comment>
<feature type="non-terminal residue" evidence="2">
    <location>
        <position position="1"/>
    </location>
</feature>
<keyword evidence="3" id="KW-1185">Reference proteome</keyword>
<name>A0A843X3J6_COLES</name>
<evidence type="ECO:0000313" key="3">
    <source>
        <dbReference type="Proteomes" id="UP000652761"/>
    </source>
</evidence>
<dbReference type="EMBL" id="NMUH01004600">
    <property type="protein sequence ID" value="MQM10170.1"/>
    <property type="molecule type" value="Genomic_DNA"/>
</dbReference>
<gene>
    <name evidence="2" type="ORF">Taro_043061</name>
</gene>
<reference evidence="2" key="1">
    <citation type="submission" date="2017-07" db="EMBL/GenBank/DDBJ databases">
        <title>Taro Niue Genome Assembly and Annotation.</title>
        <authorList>
            <person name="Atibalentja N."/>
            <person name="Keating K."/>
            <person name="Fields C.J."/>
        </authorList>
    </citation>
    <scope>NUCLEOTIDE SEQUENCE</scope>
    <source>
        <strain evidence="2">Niue_2</strain>
        <tissue evidence="2">Leaf</tissue>
    </source>
</reference>
<dbReference type="AlphaFoldDB" id="A0A843X3J6"/>
<organism evidence="2 3">
    <name type="scientific">Colocasia esculenta</name>
    <name type="common">Wild taro</name>
    <name type="synonym">Arum esculentum</name>
    <dbReference type="NCBI Taxonomy" id="4460"/>
    <lineage>
        <taxon>Eukaryota</taxon>
        <taxon>Viridiplantae</taxon>
        <taxon>Streptophyta</taxon>
        <taxon>Embryophyta</taxon>
        <taxon>Tracheophyta</taxon>
        <taxon>Spermatophyta</taxon>
        <taxon>Magnoliopsida</taxon>
        <taxon>Liliopsida</taxon>
        <taxon>Araceae</taxon>
        <taxon>Aroideae</taxon>
        <taxon>Colocasieae</taxon>
        <taxon>Colocasia</taxon>
    </lineage>
</organism>
<proteinExistence type="predicted"/>
<feature type="region of interest" description="Disordered" evidence="1">
    <location>
        <begin position="1"/>
        <end position="35"/>
    </location>
</feature>
<sequence>VDVERQRISLTMKDIHGEGDSDVPTVSDEEEDVSQTCRDDILPIMQRKDGATSIDEAHGKMSNGACPNLAQAESRACVPPLEVVLDDIVDSDVDDGATIQISSFNLQ</sequence>
<dbReference type="OrthoDB" id="412781at2759"/>
<evidence type="ECO:0000256" key="1">
    <source>
        <dbReference type="SAM" id="MobiDB-lite"/>
    </source>
</evidence>
<protein>
    <submittedName>
        <fullName evidence="2">Uncharacterized protein</fullName>
    </submittedName>
</protein>
<dbReference type="Proteomes" id="UP000652761">
    <property type="component" value="Unassembled WGS sequence"/>
</dbReference>
<feature type="compositionally biased region" description="Basic and acidic residues" evidence="1">
    <location>
        <begin position="1"/>
        <end position="19"/>
    </location>
</feature>
<accession>A0A843X3J6</accession>